<evidence type="ECO:0000313" key="2">
    <source>
        <dbReference type="Proteomes" id="UP000571084"/>
    </source>
</evidence>
<accession>A0A840RLV1</accession>
<dbReference type="RefSeq" id="WP_168052711.1">
    <property type="nucleotide sequence ID" value="NZ_JAAOZT010000002.1"/>
</dbReference>
<reference evidence="1 2" key="1">
    <citation type="submission" date="2020-08" db="EMBL/GenBank/DDBJ databases">
        <title>Genomic Encyclopedia of Type Strains, Phase IV (KMG-IV): sequencing the most valuable type-strain genomes for metagenomic binning, comparative biology and taxonomic classification.</title>
        <authorList>
            <person name="Goeker M."/>
        </authorList>
    </citation>
    <scope>NUCLEOTIDE SEQUENCE [LARGE SCALE GENOMIC DNA]</scope>
    <source>
        <strain evidence="1 2">DSM 23240</strain>
    </source>
</reference>
<gene>
    <name evidence="1" type="ORF">HNR39_000435</name>
</gene>
<evidence type="ECO:0000313" key="1">
    <source>
        <dbReference type="EMBL" id="MBB5198625.1"/>
    </source>
</evidence>
<name>A0A840RLV1_9BURK</name>
<dbReference type="EMBL" id="JACHHQ010000001">
    <property type="protein sequence ID" value="MBB5198625.1"/>
    <property type="molecule type" value="Genomic_DNA"/>
</dbReference>
<keyword evidence="2" id="KW-1185">Reference proteome</keyword>
<comment type="caution">
    <text evidence="1">The sequence shown here is derived from an EMBL/GenBank/DDBJ whole genome shotgun (WGS) entry which is preliminary data.</text>
</comment>
<dbReference type="Proteomes" id="UP000571084">
    <property type="component" value="Unassembled WGS sequence"/>
</dbReference>
<dbReference type="AlphaFoldDB" id="A0A840RLV1"/>
<protein>
    <submittedName>
        <fullName evidence="1">Uncharacterized protein</fullName>
    </submittedName>
</protein>
<organism evidence="1 2">
    <name type="scientific">Glaciimonas immobilis</name>
    <dbReference type="NCBI Taxonomy" id="728004"/>
    <lineage>
        <taxon>Bacteria</taxon>
        <taxon>Pseudomonadati</taxon>
        <taxon>Pseudomonadota</taxon>
        <taxon>Betaproteobacteria</taxon>
        <taxon>Burkholderiales</taxon>
        <taxon>Oxalobacteraceae</taxon>
        <taxon>Glaciimonas</taxon>
    </lineage>
</organism>
<proteinExistence type="predicted"/>
<sequence>MTTTAKALKDHISDGGSLLTLLSGMEAVSRMVAAASYDGKIDNVSTGDIAFLLADLLNVVSRIVEDSQ</sequence>